<sequence>MNRDELFNKLLTEIDHFTWSGKPEPDWIELSDNLEGNINLSEILMEAFRKAPKNEDIKYDFERFDFKIKITGNFEVLRIDSRFPKDVIIDDCIGKDIEVSRYLTEKFVDDELVSIRVYDSEIKNIMVIGNIRRFISRGIQGCNKFEINQLNNTTILQNRYSIRGSFSQIHLLGVSSEYIVIEAEQPNDSVAKIKVKAPQISRLDITSTAECELSIYDEGKVENLNVVSHAELRSLSVSSASIKESQIRLMTDTCGPVTFDEVRSIEFFKIWCPTSIPDCNVESITLTHCSLQKNFTGKVANFDVNRNISFEHFINYGDFSFEYVNVRGRMICKNSVLGRFALFNSSIGNTMEIDGSNIEEMKFLGTQMPTNVVVYGLLPGNTAKTKQMEGYRQLKLISERNSNKEQANFYRSKELNAHLASLKLRTNLADILVLNANKISNKHGMNWLRTAFLILFAVGPILFSAFIFNVGYRFDCSPEGFINFKLIWKNYLDFLIPGYLYPSKDKFLFLKEINSGQDGTFSSLSTKSKLIVFLNDIVAMPYLIVQLITAFRKHGNK</sequence>
<keyword evidence="1" id="KW-0472">Membrane</keyword>
<evidence type="ECO:0000256" key="1">
    <source>
        <dbReference type="SAM" id="Phobius"/>
    </source>
</evidence>
<proteinExistence type="predicted"/>
<keyword evidence="1" id="KW-0812">Transmembrane</keyword>
<comment type="caution">
    <text evidence="2">The sequence shown here is derived from an EMBL/GenBank/DDBJ whole genome shotgun (WGS) entry which is preliminary data.</text>
</comment>
<keyword evidence="3" id="KW-1185">Reference proteome</keyword>
<feature type="transmembrane region" description="Helical" evidence="1">
    <location>
        <begin position="447"/>
        <end position="468"/>
    </location>
</feature>
<evidence type="ECO:0000313" key="3">
    <source>
        <dbReference type="Proteomes" id="UP001264980"/>
    </source>
</evidence>
<reference evidence="2 3" key="1">
    <citation type="submission" date="2023-07" db="EMBL/GenBank/DDBJ databases">
        <title>Sorghum-associated microbial communities from plants grown in Nebraska, USA.</title>
        <authorList>
            <person name="Schachtman D."/>
        </authorList>
    </citation>
    <scope>NUCLEOTIDE SEQUENCE [LARGE SCALE GENOMIC DNA]</scope>
    <source>
        <strain evidence="2 3">BE57</strain>
    </source>
</reference>
<evidence type="ECO:0000313" key="2">
    <source>
        <dbReference type="EMBL" id="MDR6806040.1"/>
    </source>
</evidence>
<dbReference type="RefSeq" id="WP_309984487.1">
    <property type="nucleotide sequence ID" value="NZ_JAVDTI010000003.1"/>
</dbReference>
<name>A0ABU1QY26_9BACT</name>
<keyword evidence="1" id="KW-1133">Transmembrane helix</keyword>
<feature type="transmembrane region" description="Helical" evidence="1">
    <location>
        <begin position="530"/>
        <end position="551"/>
    </location>
</feature>
<protein>
    <recommendedName>
        <fullName evidence="4">Membrane-associated oxidoreductase</fullName>
    </recommendedName>
</protein>
<gene>
    <name evidence="2" type="ORF">J2W84_003088</name>
</gene>
<accession>A0ABU1QY26</accession>
<organism evidence="2 3">
    <name type="scientific">Dyadobacter fermentans</name>
    <dbReference type="NCBI Taxonomy" id="94254"/>
    <lineage>
        <taxon>Bacteria</taxon>
        <taxon>Pseudomonadati</taxon>
        <taxon>Bacteroidota</taxon>
        <taxon>Cytophagia</taxon>
        <taxon>Cytophagales</taxon>
        <taxon>Spirosomataceae</taxon>
        <taxon>Dyadobacter</taxon>
    </lineage>
</organism>
<evidence type="ECO:0008006" key="4">
    <source>
        <dbReference type="Google" id="ProtNLM"/>
    </source>
</evidence>
<dbReference type="Proteomes" id="UP001264980">
    <property type="component" value="Unassembled WGS sequence"/>
</dbReference>
<dbReference type="EMBL" id="JAVDTI010000003">
    <property type="protein sequence ID" value="MDR6806040.1"/>
    <property type="molecule type" value="Genomic_DNA"/>
</dbReference>